<dbReference type="RefSeq" id="WP_172114236.1">
    <property type="nucleotide sequence ID" value="NZ_JABFDM010000001.1"/>
</dbReference>
<gene>
    <name evidence="5" type="ORF">HL667_29515</name>
</gene>
<organism evidence="5 6">
    <name type="scientific">Bradyrhizobium aeschynomenes</name>
    <dbReference type="NCBI Taxonomy" id="2734909"/>
    <lineage>
        <taxon>Bacteria</taxon>
        <taxon>Pseudomonadati</taxon>
        <taxon>Pseudomonadota</taxon>
        <taxon>Alphaproteobacteria</taxon>
        <taxon>Hyphomicrobiales</taxon>
        <taxon>Nitrobacteraceae</taxon>
        <taxon>Bradyrhizobium</taxon>
    </lineage>
</organism>
<keyword evidence="3" id="KW-0560">Oxidoreductase</keyword>
<dbReference type="PANTHER" id="PTHR48105">
    <property type="entry name" value="THIOREDOXIN REDUCTASE 1-RELATED-RELATED"/>
    <property type="match status" value="1"/>
</dbReference>
<protein>
    <recommendedName>
        <fullName evidence="1">Thioredoxin reductase</fullName>
    </recommendedName>
</protein>
<dbReference type="Gene3D" id="3.50.50.60">
    <property type="entry name" value="FAD/NAD(P)-binding domain"/>
    <property type="match status" value="2"/>
</dbReference>
<evidence type="ECO:0000259" key="4">
    <source>
        <dbReference type="Pfam" id="PF07992"/>
    </source>
</evidence>
<reference evidence="5" key="1">
    <citation type="submission" date="2020-05" db="EMBL/GenBank/DDBJ databases">
        <title>Nod-independent and nitrogen-fixing Bradyrhizobium aeschynomene sp. nov. isolated from nodules of Aeschynomene indica.</title>
        <authorList>
            <person name="Zhang Z."/>
        </authorList>
    </citation>
    <scope>NUCLEOTIDE SEQUENCE</scope>
    <source>
        <strain evidence="5">83012</strain>
    </source>
</reference>
<comment type="caution">
    <text evidence="5">The sequence shown here is derived from an EMBL/GenBank/DDBJ whole genome shotgun (WGS) entry which is preliminary data.</text>
</comment>
<dbReference type="InterPro" id="IPR036188">
    <property type="entry name" value="FAD/NAD-bd_sf"/>
</dbReference>
<evidence type="ECO:0000256" key="2">
    <source>
        <dbReference type="ARBA" id="ARBA00022630"/>
    </source>
</evidence>
<feature type="domain" description="FAD/NAD(P)-binding" evidence="4">
    <location>
        <begin position="4"/>
        <end position="278"/>
    </location>
</feature>
<evidence type="ECO:0000256" key="1">
    <source>
        <dbReference type="ARBA" id="ARBA00018719"/>
    </source>
</evidence>
<dbReference type="PRINTS" id="PR00368">
    <property type="entry name" value="FADPNR"/>
</dbReference>
<dbReference type="SUPFAM" id="SSF51905">
    <property type="entry name" value="FAD/NAD(P)-binding domain"/>
    <property type="match status" value="1"/>
</dbReference>
<dbReference type="InterPro" id="IPR050097">
    <property type="entry name" value="Ferredoxin-NADP_redctase_2"/>
</dbReference>
<evidence type="ECO:0000313" key="5">
    <source>
        <dbReference type="EMBL" id="NPU69176.1"/>
    </source>
</evidence>
<keyword evidence="6" id="KW-1185">Reference proteome</keyword>
<accession>A0ABX2CLY3</accession>
<keyword evidence="2" id="KW-0285">Flavoprotein</keyword>
<dbReference type="Proteomes" id="UP000886476">
    <property type="component" value="Unassembled WGS sequence"/>
</dbReference>
<dbReference type="EMBL" id="JABFDN010000015">
    <property type="protein sequence ID" value="NPU69176.1"/>
    <property type="molecule type" value="Genomic_DNA"/>
</dbReference>
<dbReference type="PRINTS" id="PR00469">
    <property type="entry name" value="PNDRDTASEII"/>
</dbReference>
<proteinExistence type="predicted"/>
<evidence type="ECO:0000256" key="3">
    <source>
        <dbReference type="ARBA" id="ARBA00023002"/>
    </source>
</evidence>
<sequence length="303" mass="32258">MHAEILIVGGGPAGLMAAIYLARFRRRAVVVDSGASRAALIPRSHNLPGFPNGLPGGELLKRMQQQVEELDVPIIRSTVNVLEKCDGGIIAAHERGTLTAQRVILATGIVDRQTPLADWTGAVRAGELRYCPVCDGFETIGRKIAIVGEIGHAAGKALFMRVYSSDVALIPVGDARDDVRRRELAAAGVRVTPPLHALQRRDGEIEASFVDGGSERFEIVYPAMGADVRSELAIALGARHTADGFLEVDAKQRCGVDALYGIGDVVTDLHQIAVAFGHAAVAACHAHHSLPMRYADASDAGRR</sequence>
<dbReference type="InterPro" id="IPR023753">
    <property type="entry name" value="FAD/NAD-binding_dom"/>
</dbReference>
<name>A0ABX2CLY3_9BRAD</name>
<evidence type="ECO:0000313" key="6">
    <source>
        <dbReference type="Proteomes" id="UP000886476"/>
    </source>
</evidence>
<dbReference type="Pfam" id="PF07992">
    <property type="entry name" value="Pyr_redox_2"/>
    <property type="match status" value="1"/>
</dbReference>